<dbReference type="Gene3D" id="3.40.640.10">
    <property type="entry name" value="Type I PLP-dependent aspartate aminotransferase-like (Major domain)"/>
    <property type="match status" value="1"/>
</dbReference>
<proteinExistence type="predicted"/>
<dbReference type="GO" id="GO:0019464">
    <property type="term" value="P:glycine decarboxylation via glycine cleavage system"/>
    <property type="evidence" value="ECO:0007669"/>
    <property type="project" value="TreeGrafter"/>
</dbReference>
<reference evidence="6" key="1">
    <citation type="journal article" date="2014" name="Front. Microbiol.">
        <title>High frequency of phylogenetically diverse reductive dehalogenase-homologous genes in deep subseafloor sedimentary metagenomes.</title>
        <authorList>
            <person name="Kawai M."/>
            <person name="Futagami T."/>
            <person name="Toyoda A."/>
            <person name="Takaki Y."/>
            <person name="Nishi S."/>
            <person name="Hori S."/>
            <person name="Arai W."/>
            <person name="Tsubouchi T."/>
            <person name="Morono Y."/>
            <person name="Uchiyama I."/>
            <person name="Ito T."/>
            <person name="Fujiyama A."/>
            <person name="Inagaki F."/>
            <person name="Takami H."/>
        </authorList>
    </citation>
    <scope>NUCLEOTIDE SEQUENCE</scope>
    <source>
        <strain evidence="6">Expedition CK06-06</strain>
    </source>
</reference>
<name>X1VYE8_9ZZZZ</name>
<evidence type="ECO:0000256" key="3">
    <source>
        <dbReference type="ARBA" id="ARBA00023002"/>
    </source>
</evidence>
<protein>
    <recommendedName>
        <fullName evidence="1">glycine dehydrogenase (aminomethyl-transferring)</fullName>
        <ecNumber evidence="1">1.4.4.2</ecNumber>
    </recommendedName>
</protein>
<sequence length="166" mass="18780">MDVDVIHLNLHKTFSTPHGGGGPGSGPVGVKRMLKPYLPLPIIERKKEKYFLNFDRPKSIGKIHSFYGNFLVIVKALAYILSLGHEGLKEVSEVAVLNSNYVRKSLEREYYLKYKTPTLHECVFSDKFQREHGVGNIDIAKRLIDFGLHPPTMSFPLIVRGALMTE</sequence>
<evidence type="ECO:0000256" key="2">
    <source>
        <dbReference type="ARBA" id="ARBA00022898"/>
    </source>
</evidence>
<feature type="non-terminal residue" evidence="6">
    <location>
        <position position="166"/>
    </location>
</feature>
<dbReference type="InterPro" id="IPR015424">
    <property type="entry name" value="PyrdxlP-dep_Trfase"/>
</dbReference>
<dbReference type="GO" id="GO:0005829">
    <property type="term" value="C:cytosol"/>
    <property type="evidence" value="ECO:0007669"/>
    <property type="project" value="TreeGrafter"/>
</dbReference>
<dbReference type="GO" id="GO:0004375">
    <property type="term" value="F:glycine dehydrogenase (decarboxylating) activity"/>
    <property type="evidence" value="ECO:0007669"/>
    <property type="project" value="UniProtKB-EC"/>
</dbReference>
<dbReference type="GO" id="GO:0005960">
    <property type="term" value="C:glycine cleavage complex"/>
    <property type="evidence" value="ECO:0007669"/>
    <property type="project" value="TreeGrafter"/>
</dbReference>
<dbReference type="Pfam" id="PF21478">
    <property type="entry name" value="GcvP2_C"/>
    <property type="match status" value="1"/>
</dbReference>
<dbReference type="Gene3D" id="3.90.1150.10">
    <property type="entry name" value="Aspartate Aminotransferase, domain 1"/>
    <property type="match status" value="1"/>
</dbReference>
<dbReference type="GO" id="GO:0030170">
    <property type="term" value="F:pyridoxal phosphate binding"/>
    <property type="evidence" value="ECO:0007669"/>
    <property type="project" value="TreeGrafter"/>
</dbReference>
<organism evidence="6">
    <name type="scientific">marine sediment metagenome</name>
    <dbReference type="NCBI Taxonomy" id="412755"/>
    <lineage>
        <taxon>unclassified sequences</taxon>
        <taxon>metagenomes</taxon>
        <taxon>ecological metagenomes</taxon>
    </lineage>
</organism>
<dbReference type="InterPro" id="IPR015422">
    <property type="entry name" value="PyrdxlP-dep_Trfase_small"/>
</dbReference>
<dbReference type="PANTHER" id="PTHR11773:SF1">
    <property type="entry name" value="GLYCINE DEHYDROGENASE (DECARBOXYLATING), MITOCHONDRIAL"/>
    <property type="match status" value="1"/>
</dbReference>
<evidence type="ECO:0000259" key="5">
    <source>
        <dbReference type="Pfam" id="PF21478"/>
    </source>
</evidence>
<keyword evidence="2" id="KW-0663">Pyridoxal phosphate</keyword>
<feature type="domain" description="Glycine dehydrogenase C-terminal" evidence="5">
    <location>
        <begin position="92"/>
        <end position="166"/>
    </location>
</feature>
<dbReference type="InterPro" id="IPR020581">
    <property type="entry name" value="GDC_P"/>
</dbReference>
<dbReference type="InterPro" id="IPR015421">
    <property type="entry name" value="PyrdxlP-dep_Trfase_major"/>
</dbReference>
<evidence type="ECO:0000313" key="6">
    <source>
        <dbReference type="EMBL" id="GAJ24491.1"/>
    </source>
</evidence>
<dbReference type="EC" id="1.4.4.2" evidence="1"/>
<dbReference type="GO" id="GO:0016594">
    <property type="term" value="F:glycine binding"/>
    <property type="evidence" value="ECO:0007669"/>
    <property type="project" value="TreeGrafter"/>
</dbReference>
<accession>X1VYE8</accession>
<dbReference type="EMBL" id="BARW01037422">
    <property type="protein sequence ID" value="GAJ24491.1"/>
    <property type="molecule type" value="Genomic_DNA"/>
</dbReference>
<evidence type="ECO:0000256" key="1">
    <source>
        <dbReference type="ARBA" id="ARBA00012134"/>
    </source>
</evidence>
<gene>
    <name evidence="6" type="ORF">S12H4_57779</name>
</gene>
<evidence type="ECO:0000256" key="4">
    <source>
        <dbReference type="ARBA" id="ARBA00049026"/>
    </source>
</evidence>
<keyword evidence="3" id="KW-0560">Oxidoreductase</keyword>
<dbReference type="SUPFAM" id="SSF53383">
    <property type="entry name" value="PLP-dependent transferases"/>
    <property type="match status" value="1"/>
</dbReference>
<comment type="caution">
    <text evidence="6">The sequence shown here is derived from an EMBL/GenBank/DDBJ whole genome shotgun (WGS) entry which is preliminary data.</text>
</comment>
<dbReference type="InterPro" id="IPR049316">
    <property type="entry name" value="GDC-P_C"/>
</dbReference>
<comment type="catalytic activity">
    <reaction evidence="4">
        <text>N(6)-[(R)-lipoyl]-L-lysyl-[glycine-cleavage complex H protein] + glycine + H(+) = N(6)-[(R)-S(8)-aminomethyldihydrolipoyl]-L-lysyl-[glycine-cleavage complex H protein] + CO2</text>
        <dbReference type="Rhea" id="RHEA:24304"/>
        <dbReference type="Rhea" id="RHEA-COMP:10494"/>
        <dbReference type="Rhea" id="RHEA-COMP:10495"/>
        <dbReference type="ChEBI" id="CHEBI:15378"/>
        <dbReference type="ChEBI" id="CHEBI:16526"/>
        <dbReference type="ChEBI" id="CHEBI:57305"/>
        <dbReference type="ChEBI" id="CHEBI:83099"/>
        <dbReference type="ChEBI" id="CHEBI:83143"/>
        <dbReference type="EC" id="1.4.4.2"/>
    </reaction>
</comment>
<dbReference type="AlphaFoldDB" id="X1VYE8"/>
<dbReference type="PANTHER" id="PTHR11773">
    <property type="entry name" value="GLYCINE DEHYDROGENASE, DECARBOXYLATING"/>
    <property type="match status" value="1"/>
</dbReference>